<name>A0ABU5Z722_9FLAO</name>
<dbReference type="EMBL" id="JAYKBW010000005">
    <property type="protein sequence ID" value="MEB3074763.1"/>
    <property type="molecule type" value="Genomic_DNA"/>
</dbReference>
<comment type="caution">
    <text evidence="1">The sequence shown here is derived from an EMBL/GenBank/DDBJ whole genome shotgun (WGS) entry which is preliminary data.</text>
</comment>
<keyword evidence="2" id="KW-1185">Reference proteome</keyword>
<evidence type="ECO:0000313" key="1">
    <source>
        <dbReference type="EMBL" id="MEB3074763.1"/>
    </source>
</evidence>
<organism evidence="1 2">
    <name type="scientific">Capnocytophaga gingivalis</name>
    <dbReference type="NCBI Taxonomy" id="1017"/>
    <lineage>
        <taxon>Bacteria</taxon>
        <taxon>Pseudomonadati</taxon>
        <taxon>Bacteroidota</taxon>
        <taxon>Flavobacteriia</taxon>
        <taxon>Flavobacteriales</taxon>
        <taxon>Flavobacteriaceae</taxon>
        <taxon>Capnocytophaga</taxon>
    </lineage>
</organism>
<protein>
    <submittedName>
        <fullName evidence="1">Uncharacterized protein</fullName>
    </submittedName>
</protein>
<dbReference type="Proteomes" id="UP001311730">
    <property type="component" value="Unassembled WGS sequence"/>
</dbReference>
<reference evidence="1 2" key="1">
    <citation type="submission" date="2023-12" db="EMBL/GenBank/DDBJ databases">
        <title>Genomic sequences of Capnocytophaga and Parvimonas strains.</title>
        <authorList>
            <person name="Watt R.M."/>
            <person name="Wang M."/>
            <person name="Yang T."/>
            <person name="Tong W.M."/>
        </authorList>
    </citation>
    <scope>NUCLEOTIDE SEQUENCE [LARGE SCALE GENOMIC DNA]</scope>
    <source>
        <strain evidence="1 2">CCUG 13096</strain>
    </source>
</reference>
<evidence type="ECO:0000313" key="2">
    <source>
        <dbReference type="Proteomes" id="UP001311730"/>
    </source>
</evidence>
<gene>
    <name evidence="1" type="ORF">VJJ08_05540</name>
</gene>
<sequence>MNTTEEFLISYIQDWFWIYRPELDLRGDEAERIYNEINEILSLDKMEVITNQKGEVISNERDEKAMLVRDYLEENYTSYTNLVCAEVLEEDEFRHATAAMKEIGFFYEEEYRLLVRLIKEADWYKQYQETKDLFDDESFKEHIRQMLRERRWNANLPLPKVEPFDPTIKSAYPPVEYLDTLTYL</sequence>
<proteinExistence type="predicted"/>
<accession>A0ABU5Z722</accession>
<dbReference type="RefSeq" id="WP_323983094.1">
    <property type="nucleotide sequence ID" value="NZ_JAYKBW010000005.1"/>
</dbReference>